<accession>A0AA88YUQ5</accession>
<keyword evidence="2 9" id="KW-0812">Transmembrane</keyword>
<evidence type="ECO:0000256" key="6">
    <source>
        <dbReference type="ARBA" id="ARBA00023136"/>
    </source>
</evidence>
<dbReference type="Proteomes" id="UP001186944">
    <property type="component" value="Unassembled WGS sequence"/>
</dbReference>
<dbReference type="InterPro" id="IPR020894">
    <property type="entry name" value="Cadherin_CS"/>
</dbReference>
<evidence type="ECO:0000256" key="7">
    <source>
        <dbReference type="ARBA" id="ARBA00023180"/>
    </source>
</evidence>
<evidence type="ECO:0000256" key="8">
    <source>
        <dbReference type="PROSITE-ProRule" id="PRU00043"/>
    </source>
</evidence>
<feature type="domain" description="Cadherin" evidence="10">
    <location>
        <begin position="635"/>
        <end position="744"/>
    </location>
</feature>
<evidence type="ECO:0000256" key="2">
    <source>
        <dbReference type="ARBA" id="ARBA00022692"/>
    </source>
</evidence>
<dbReference type="Pfam" id="PF00028">
    <property type="entry name" value="Cadherin"/>
    <property type="match status" value="1"/>
</dbReference>
<dbReference type="GO" id="GO:0005886">
    <property type="term" value="C:plasma membrane"/>
    <property type="evidence" value="ECO:0007669"/>
    <property type="project" value="InterPro"/>
</dbReference>
<evidence type="ECO:0000256" key="4">
    <source>
        <dbReference type="ARBA" id="ARBA00022837"/>
    </source>
</evidence>
<reference evidence="11" key="1">
    <citation type="submission" date="2019-08" db="EMBL/GenBank/DDBJ databases">
        <title>The improved chromosome-level genome for the pearl oyster Pinctada fucata martensii using PacBio sequencing and Hi-C.</title>
        <authorList>
            <person name="Zheng Z."/>
        </authorList>
    </citation>
    <scope>NUCLEOTIDE SEQUENCE</scope>
    <source>
        <strain evidence="11">ZZ-2019</strain>
        <tissue evidence="11">Adductor muscle</tissue>
    </source>
</reference>
<dbReference type="SUPFAM" id="SSF49313">
    <property type="entry name" value="Cadherin-like"/>
    <property type="match status" value="6"/>
</dbReference>
<dbReference type="PANTHER" id="PTHR24028:SF328">
    <property type="entry name" value="CADHERIN-3"/>
    <property type="match status" value="1"/>
</dbReference>
<comment type="subcellular location">
    <subcellularLocation>
        <location evidence="1">Membrane</location>
        <topology evidence="1">Single-pass membrane protein</topology>
    </subcellularLocation>
</comment>
<dbReference type="InterPro" id="IPR050174">
    <property type="entry name" value="Protocadherin/Cadherin-CA"/>
</dbReference>
<keyword evidence="5 9" id="KW-1133">Transmembrane helix</keyword>
<dbReference type="InterPro" id="IPR015919">
    <property type="entry name" value="Cadherin-like_sf"/>
</dbReference>
<dbReference type="EMBL" id="VSWD01000003">
    <property type="protein sequence ID" value="KAK3106002.1"/>
    <property type="molecule type" value="Genomic_DNA"/>
</dbReference>
<keyword evidence="7" id="KW-0325">Glycoprotein</keyword>
<proteinExistence type="predicted"/>
<feature type="domain" description="Cadherin" evidence="10">
    <location>
        <begin position="563"/>
        <end position="634"/>
    </location>
</feature>
<feature type="domain" description="Cadherin" evidence="10">
    <location>
        <begin position="217"/>
        <end position="406"/>
    </location>
</feature>
<keyword evidence="12" id="KW-1185">Reference proteome</keyword>
<evidence type="ECO:0000313" key="12">
    <source>
        <dbReference type="Proteomes" id="UP001186944"/>
    </source>
</evidence>
<dbReference type="InterPro" id="IPR002126">
    <property type="entry name" value="Cadherin-like_dom"/>
</dbReference>
<evidence type="ECO:0000256" key="5">
    <source>
        <dbReference type="ARBA" id="ARBA00022989"/>
    </source>
</evidence>
<dbReference type="GO" id="GO:0005509">
    <property type="term" value="F:calcium ion binding"/>
    <property type="evidence" value="ECO:0007669"/>
    <property type="project" value="UniProtKB-UniRule"/>
</dbReference>
<sequence>MILNASSTTIDTTWVTPTLTTTWMSVLPPPCLNNRTRSPNLKDFCGNHSANIICDVDNSTCMVSSDGDWRCQCMKGFYQLGHMCERVYTIPTRINSSSTTCSVSNSDFFYCINVESSVDVYIRHSIALTDMTDAYKVSVFGSTNVESNVVFGQLNLIVNVIKPVPVLPVLVSDRVIRGQIILHLQIASNILFSLNDTRFEVRVEVRDINDNGPSLPADLRRIVALPEDTPTGSVILNVTATDPDAGNNAITRFSLTAEQGSPAYAANSLLTSAANITIEILDVNDNIPRFVGSTSTLQIPEGATAAEQFQWVVSVTDADKKNSANGDVFVGVTNLESCPFNVIARNIKDNDKSLSFSPGNNTELDFETKKEFDCQLIARDKGTPALESNFSMVITLTDVNDNAPYVIDGPYVFNVSRYIPTDHVIVQKINASDMDVGQNAQLTFSKANVNSNPRVWDYFSVSQSDGRIRVYRGLKSLDFDEVVLNVNISDRGSPVNFTVYPITIYLEDDNQRPYFDKLQVSINVTIVEETRYQGRQSVFENIPGFPLRAKDDQKSVTVICNCTYYLQNNYGLFEVDQSTADIYLKVNQFVDREVNSSISIELFGLDNGLPRQRTIPPMVININIDDINDNAPEFTQTNYQALIFQDHPINAEVVTVSAVDNDLDDNALTQYSIVSVVPSAGVAGHFNQSTFSLHENNGTIYLSSSVHLDTTETAIDVNKPTFTDTARVTVTVRYNDPNKHAPRFAQDVYSHRLMLEKVSPGDSVLTITATDADPDTTIMYSIIQGNIRDTFEIQHDDGDSMNITLKYPVDQFVIDRLQDPRTFTLVIVAVDNGVIPKTGTTTVVMRLEDDPQKCDLGFQKQTLKTTTLSTPAGDLGFESAMYVMVGVVSVLLISNTIFILKYCRARSLPLRRNGFYPTGHSKKPSSKRHDGEFHKIKENYGHFITPDYDWTANVAYKTNRDLSRGFPPPLPPRRGGLYPPVVY</sequence>
<keyword evidence="3" id="KW-0677">Repeat</keyword>
<evidence type="ECO:0000259" key="10">
    <source>
        <dbReference type="PROSITE" id="PS50268"/>
    </source>
</evidence>
<dbReference type="PANTHER" id="PTHR24028">
    <property type="entry name" value="CADHERIN-87A"/>
    <property type="match status" value="1"/>
</dbReference>
<dbReference type="PRINTS" id="PR00205">
    <property type="entry name" value="CADHERIN"/>
</dbReference>
<feature type="domain" description="Cadherin" evidence="10">
    <location>
        <begin position="756"/>
        <end position="858"/>
    </location>
</feature>
<evidence type="ECO:0000256" key="9">
    <source>
        <dbReference type="SAM" id="Phobius"/>
    </source>
</evidence>
<evidence type="ECO:0000256" key="1">
    <source>
        <dbReference type="ARBA" id="ARBA00004167"/>
    </source>
</evidence>
<dbReference type="AlphaFoldDB" id="A0AA88YUQ5"/>
<dbReference type="SMART" id="SM00112">
    <property type="entry name" value="CA"/>
    <property type="match status" value="6"/>
</dbReference>
<keyword evidence="4 8" id="KW-0106">Calcium</keyword>
<dbReference type="CDD" id="cd11304">
    <property type="entry name" value="Cadherin_repeat"/>
    <property type="match status" value="4"/>
</dbReference>
<evidence type="ECO:0000256" key="3">
    <source>
        <dbReference type="ARBA" id="ARBA00022737"/>
    </source>
</evidence>
<dbReference type="Gene3D" id="2.60.40.60">
    <property type="entry name" value="Cadherins"/>
    <property type="match status" value="6"/>
</dbReference>
<feature type="transmembrane region" description="Helical" evidence="9">
    <location>
        <begin position="880"/>
        <end position="903"/>
    </location>
</feature>
<dbReference type="PROSITE" id="PS50268">
    <property type="entry name" value="CADHERIN_2"/>
    <property type="match status" value="5"/>
</dbReference>
<comment type="caution">
    <text evidence="11">The sequence shown here is derived from an EMBL/GenBank/DDBJ whole genome shotgun (WGS) entry which is preliminary data.</text>
</comment>
<gene>
    <name evidence="11" type="ORF">FSP39_010704</name>
</gene>
<dbReference type="GO" id="GO:0007156">
    <property type="term" value="P:homophilic cell adhesion via plasma membrane adhesion molecules"/>
    <property type="evidence" value="ECO:0007669"/>
    <property type="project" value="InterPro"/>
</dbReference>
<keyword evidence="6 9" id="KW-0472">Membrane</keyword>
<name>A0AA88YUQ5_PINIB</name>
<protein>
    <recommendedName>
        <fullName evidence="10">Cadherin domain-containing protein</fullName>
    </recommendedName>
</protein>
<evidence type="ECO:0000313" key="11">
    <source>
        <dbReference type="EMBL" id="KAK3106002.1"/>
    </source>
</evidence>
<organism evidence="11 12">
    <name type="scientific">Pinctada imbricata</name>
    <name type="common">Atlantic pearl-oyster</name>
    <name type="synonym">Pinctada martensii</name>
    <dbReference type="NCBI Taxonomy" id="66713"/>
    <lineage>
        <taxon>Eukaryota</taxon>
        <taxon>Metazoa</taxon>
        <taxon>Spiralia</taxon>
        <taxon>Lophotrochozoa</taxon>
        <taxon>Mollusca</taxon>
        <taxon>Bivalvia</taxon>
        <taxon>Autobranchia</taxon>
        <taxon>Pteriomorphia</taxon>
        <taxon>Pterioida</taxon>
        <taxon>Pterioidea</taxon>
        <taxon>Pteriidae</taxon>
        <taxon>Pinctada</taxon>
    </lineage>
</organism>
<feature type="domain" description="Cadherin" evidence="10">
    <location>
        <begin position="407"/>
        <end position="515"/>
    </location>
</feature>
<dbReference type="PROSITE" id="PS00232">
    <property type="entry name" value="CADHERIN_1"/>
    <property type="match status" value="3"/>
</dbReference>